<proteinExistence type="predicted"/>
<name>A0AAW7XZU1_9GAMM</name>
<dbReference type="Pfam" id="PF13192">
    <property type="entry name" value="Thioredoxin_3"/>
    <property type="match status" value="1"/>
</dbReference>
<dbReference type="PANTHER" id="PTHR36450">
    <property type="entry name" value="THIOREDOXIN"/>
    <property type="match status" value="1"/>
</dbReference>
<dbReference type="InterPro" id="IPR012336">
    <property type="entry name" value="Thioredoxin-like_fold"/>
</dbReference>
<evidence type="ECO:0000256" key="1">
    <source>
        <dbReference type="PIRSR" id="PIRSR037031-50"/>
    </source>
</evidence>
<dbReference type="InterPro" id="IPR036249">
    <property type="entry name" value="Thioredoxin-like_sf"/>
</dbReference>
<dbReference type="AlphaFoldDB" id="A0AAW7XZU1"/>
<keyword evidence="2" id="KW-0676">Redox-active center</keyword>
<feature type="disulfide bond" description="Redox-active" evidence="2">
    <location>
        <begin position="11"/>
        <end position="14"/>
    </location>
</feature>
<feature type="active site" description="Nucleophile" evidence="1">
    <location>
        <position position="14"/>
    </location>
</feature>
<dbReference type="RefSeq" id="WP_062692025.1">
    <property type="nucleotide sequence ID" value="NZ_AP024851.1"/>
</dbReference>
<comment type="caution">
    <text evidence="4">The sequence shown here is derived from an EMBL/GenBank/DDBJ whole genome shotgun (WGS) entry which is preliminary data.</text>
</comment>
<dbReference type="PANTHER" id="PTHR36450:SF1">
    <property type="entry name" value="THIOREDOXIN"/>
    <property type="match status" value="1"/>
</dbReference>
<dbReference type="NCBIfam" id="TIGR00412">
    <property type="entry name" value="redox_disulf_2"/>
    <property type="match status" value="1"/>
</dbReference>
<dbReference type="EMBL" id="JAUOPU010000002">
    <property type="protein sequence ID" value="MDO6541340.1"/>
    <property type="molecule type" value="Genomic_DNA"/>
</dbReference>
<sequence length="82" mass="8598">MKTIQVYGSGCKNCTVTAERIRAAATKLGIDIQLEKVTSLEAIMMAGVMSTPGVGIDGVVKHTGSVPSLEQVHELLTENVVA</sequence>
<dbReference type="Proteomes" id="UP001170624">
    <property type="component" value="Unassembled WGS sequence"/>
</dbReference>
<reference evidence="4" key="1">
    <citation type="submission" date="2023-07" db="EMBL/GenBank/DDBJ databases">
        <title>Genome content predicts the carbon catabolic preferences of heterotrophic bacteria.</title>
        <authorList>
            <person name="Gralka M."/>
        </authorList>
    </citation>
    <scope>NUCLEOTIDE SEQUENCE</scope>
    <source>
        <strain evidence="4">G2M05</strain>
    </source>
</reference>
<evidence type="ECO:0000313" key="5">
    <source>
        <dbReference type="Proteomes" id="UP001170624"/>
    </source>
</evidence>
<dbReference type="PIRSF" id="PIRSF037031">
    <property type="entry name" value="Redox_disulphide_2"/>
    <property type="match status" value="1"/>
</dbReference>
<evidence type="ECO:0000256" key="2">
    <source>
        <dbReference type="PIRSR" id="PIRSR037031-51"/>
    </source>
</evidence>
<dbReference type="InterPro" id="IPR005243">
    <property type="entry name" value="THIRX-like_proc"/>
</dbReference>
<dbReference type="SUPFAM" id="SSF52833">
    <property type="entry name" value="Thioredoxin-like"/>
    <property type="match status" value="1"/>
</dbReference>
<evidence type="ECO:0000259" key="3">
    <source>
        <dbReference type="Pfam" id="PF13192"/>
    </source>
</evidence>
<accession>A0AAW7XZU1</accession>
<evidence type="ECO:0000313" key="4">
    <source>
        <dbReference type="EMBL" id="MDO6541340.1"/>
    </source>
</evidence>
<gene>
    <name evidence="4" type="ORF">Q4568_02280</name>
</gene>
<protein>
    <submittedName>
        <fullName evidence="4">Thioredoxin family protein</fullName>
    </submittedName>
</protein>
<dbReference type="Gene3D" id="3.40.30.10">
    <property type="entry name" value="Glutaredoxin"/>
    <property type="match status" value="1"/>
</dbReference>
<keyword evidence="2" id="KW-1015">Disulfide bond</keyword>
<feature type="domain" description="Thioredoxin-like fold" evidence="3">
    <location>
        <begin position="3"/>
        <end position="76"/>
    </location>
</feature>
<feature type="active site" description="Nucleophile" evidence="1">
    <location>
        <position position="11"/>
    </location>
</feature>
<organism evidence="4 5">
    <name type="scientific">Photobacterium sanguinicancri</name>
    <dbReference type="NCBI Taxonomy" id="875932"/>
    <lineage>
        <taxon>Bacteria</taxon>
        <taxon>Pseudomonadati</taxon>
        <taxon>Pseudomonadota</taxon>
        <taxon>Gammaproteobacteria</taxon>
        <taxon>Vibrionales</taxon>
        <taxon>Vibrionaceae</taxon>
        <taxon>Photobacterium</taxon>
    </lineage>
</organism>